<accession>A0A2N5C2Y4</accession>
<dbReference type="OrthoDB" id="9774179at2"/>
<dbReference type="InterPro" id="IPR003965">
    <property type="entry name" value="Fatty_acid_synthase"/>
</dbReference>
<dbReference type="PRINTS" id="PR01483">
    <property type="entry name" value="FASYNTHASE"/>
</dbReference>
<gene>
    <name evidence="2" type="ORF">CYJ10_31420</name>
</gene>
<name>A0A2N5C2Y4_9BURK</name>
<dbReference type="InterPro" id="IPR002539">
    <property type="entry name" value="MaoC-like_dom"/>
</dbReference>
<proteinExistence type="predicted"/>
<evidence type="ECO:0000313" key="3">
    <source>
        <dbReference type="Proteomes" id="UP000234341"/>
    </source>
</evidence>
<evidence type="ECO:0000313" key="2">
    <source>
        <dbReference type="EMBL" id="PLP96583.1"/>
    </source>
</evidence>
<dbReference type="Gene3D" id="3.10.129.10">
    <property type="entry name" value="Hotdog Thioesterase"/>
    <property type="match status" value="1"/>
</dbReference>
<dbReference type="GO" id="GO:0004312">
    <property type="term" value="F:fatty acid synthase activity"/>
    <property type="evidence" value="ECO:0007669"/>
    <property type="project" value="InterPro"/>
</dbReference>
<dbReference type="Proteomes" id="UP000234341">
    <property type="component" value="Unassembled WGS sequence"/>
</dbReference>
<dbReference type="PANTHER" id="PTHR43841:SF3">
    <property type="entry name" value="(3R)-HYDROXYACYL-ACP DEHYDRATASE SUBUNIT HADB"/>
    <property type="match status" value="1"/>
</dbReference>
<comment type="caution">
    <text evidence="2">The sequence shown here is derived from an EMBL/GenBank/DDBJ whole genome shotgun (WGS) entry which is preliminary data.</text>
</comment>
<dbReference type="RefSeq" id="WP_101685352.1">
    <property type="nucleotide sequence ID" value="NZ_PJRP01000025.1"/>
</dbReference>
<sequence>MNPIRFEALEVGSTLPPFTAEPLSRLTLALYAGASGDHNPIHVDTDFARRAGMPDVFAHGMLSMAYLGRLLTNWAPQHAIREFSVRFAAITQVGDAVSCTGVVTEKDEAAGTVRIALSTRNQQGDIKLTGEALIAPDR</sequence>
<dbReference type="InterPro" id="IPR029069">
    <property type="entry name" value="HotDog_dom_sf"/>
</dbReference>
<dbReference type="AlphaFoldDB" id="A0A2N5C2Y4"/>
<organism evidence="2 3">
    <name type="scientific">Cupriavidus pauculus</name>
    <dbReference type="NCBI Taxonomy" id="82633"/>
    <lineage>
        <taxon>Bacteria</taxon>
        <taxon>Pseudomonadati</taxon>
        <taxon>Pseudomonadota</taxon>
        <taxon>Betaproteobacteria</taxon>
        <taxon>Burkholderiales</taxon>
        <taxon>Burkholderiaceae</taxon>
        <taxon>Cupriavidus</taxon>
    </lineage>
</organism>
<evidence type="ECO:0000259" key="1">
    <source>
        <dbReference type="Pfam" id="PF01575"/>
    </source>
</evidence>
<dbReference type="GO" id="GO:0006633">
    <property type="term" value="P:fatty acid biosynthetic process"/>
    <property type="evidence" value="ECO:0007669"/>
    <property type="project" value="InterPro"/>
</dbReference>
<dbReference type="EMBL" id="PJRP01000025">
    <property type="protein sequence ID" value="PLP96583.1"/>
    <property type="molecule type" value="Genomic_DNA"/>
</dbReference>
<reference evidence="2 3" key="1">
    <citation type="submission" date="2017-12" db="EMBL/GenBank/DDBJ databases">
        <title>Genome sequence of the active heterotrophic nitrifier-denitrifier, Cupriavidus pauculus UM1.</title>
        <authorList>
            <person name="Putonti C."/>
            <person name="Castignetti D."/>
        </authorList>
    </citation>
    <scope>NUCLEOTIDE SEQUENCE [LARGE SCALE GENOMIC DNA]</scope>
    <source>
        <strain evidence="2 3">UM1</strain>
    </source>
</reference>
<feature type="domain" description="MaoC-like" evidence="1">
    <location>
        <begin position="22"/>
        <end position="113"/>
    </location>
</feature>
<dbReference type="Pfam" id="PF01575">
    <property type="entry name" value="MaoC_dehydratas"/>
    <property type="match status" value="1"/>
</dbReference>
<dbReference type="GO" id="GO:0005835">
    <property type="term" value="C:fatty acid synthase complex"/>
    <property type="evidence" value="ECO:0007669"/>
    <property type="project" value="InterPro"/>
</dbReference>
<dbReference type="PANTHER" id="PTHR43841">
    <property type="entry name" value="3-HYDROXYACYL-THIOESTER DEHYDRATASE HTDX-RELATED"/>
    <property type="match status" value="1"/>
</dbReference>
<protein>
    <submittedName>
        <fullName evidence="2">Dehydratase</fullName>
    </submittedName>
</protein>
<dbReference type="CDD" id="cd03453">
    <property type="entry name" value="SAV4209_like"/>
    <property type="match status" value="1"/>
</dbReference>
<dbReference type="SUPFAM" id="SSF54637">
    <property type="entry name" value="Thioesterase/thiol ester dehydrase-isomerase"/>
    <property type="match status" value="1"/>
</dbReference>